<organism evidence="2 3">
    <name type="scientific">Tuber melanosporum (strain Mel28)</name>
    <name type="common">Perigord black truffle</name>
    <dbReference type="NCBI Taxonomy" id="656061"/>
    <lineage>
        <taxon>Eukaryota</taxon>
        <taxon>Fungi</taxon>
        <taxon>Dikarya</taxon>
        <taxon>Ascomycota</taxon>
        <taxon>Pezizomycotina</taxon>
        <taxon>Pezizomycetes</taxon>
        <taxon>Pezizales</taxon>
        <taxon>Tuberaceae</taxon>
        <taxon>Tuber</taxon>
    </lineage>
</organism>
<dbReference type="RefSeq" id="XP_002837043.1">
    <property type="nucleotide sequence ID" value="XM_002836997.1"/>
</dbReference>
<dbReference type="Proteomes" id="UP000006911">
    <property type="component" value="Unassembled WGS sequence"/>
</dbReference>
<dbReference type="KEGG" id="tml:GSTUM_00005002001"/>
<feature type="region of interest" description="Disordered" evidence="1">
    <location>
        <begin position="51"/>
        <end position="70"/>
    </location>
</feature>
<dbReference type="AlphaFoldDB" id="D5G9P1"/>
<dbReference type="GeneID" id="9185371"/>
<sequence>MNRPQYYSNPSLALCPGNMAISLLLQHFPYGTYTPRSPALPYNIHPYYDSFPRERPETTAETRQGVKWRQ</sequence>
<evidence type="ECO:0000313" key="2">
    <source>
        <dbReference type="EMBL" id="CAZ81234.1"/>
    </source>
</evidence>
<dbReference type="InParanoid" id="D5G9P1"/>
<gene>
    <name evidence="2" type="ORF">GSTUM_00005002001</name>
</gene>
<keyword evidence="3" id="KW-1185">Reference proteome</keyword>
<name>D5G9P1_TUBMM</name>
<reference evidence="2 3" key="1">
    <citation type="journal article" date="2010" name="Nature">
        <title>Perigord black truffle genome uncovers evolutionary origins and mechanisms of symbiosis.</title>
        <authorList>
            <person name="Martin F."/>
            <person name="Kohler A."/>
            <person name="Murat C."/>
            <person name="Balestrini R."/>
            <person name="Coutinho P.M."/>
            <person name="Jaillon O."/>
            <person name="Montanini B."/>
            <person name="Morin E."/>
            <person name="Noel B."/>
            <person name="Percudani R."/>
            <person name="Porcel B."/>
            <person name="Rubini A."/>
            <person name="Amicucci A."/>
            <person name="Amselem J."/>
            <person name="Anthouard V."/>
            <person name="Arcioni S."/>
            <person name="Artiguenave F."/>
            <person name="Aury J.M."/>
            <person name="Ballario P."/>
            <person name="Bolchi A."/>
            <person name="Brenna A."/>
            <person name="Brun A."/>
            <person name="Buee M."/>
            <person name="Cantarel B."/>
            <person name="Chevalier G."/>
            <person name="Couloux A."/>
            <person name="Da Silva C."/>
            <person name="Denoeud F."/>
            <person name="Duplessis S."/>
            <person name="Ghignone S."/>
            <person name="Hilselberger B."/>
            <person name="Iotti M."/>
            <person name="Marcais B."/>
            <person name="Mello A."/>
            <person name="Miranda M."/>
            <person name="Pacioni G."/>
            <person name="Quesneville H."/>
            <person name="Riccioni C."/>
            <person name="Ruotolo R."/>
            <person name="Splivallo R."/>
            <person name="Stocchi V."/>
            <person name="Tisserant E."/>
            <person name="Viscomi A.R."/>
            <person name="Zambonelli A."/>
            <person name="Zampieri E."/>
            <person name="Henrissat B."/>
            <person name="Lebrun M.H."/>
            <person name="Paolocci F."/>
            <person name="Bonfante P."/>
            <person name="Ottonello S."/>
            <person name="Wincker P."/>
        </authorList>
    </citation>
    <scope>NUCLEOTIDE SEQUENCE [LARGE SCALE GENOMIC DNA]</scope>
    <source>
        <strain evidence="2 3">Mel28</strain>
    </source>
</reference>
<evidence type="ECO:0000313" key="3">
    <source>
        <dbReference type="Proteomes" id="UP000006911"/>
    </source>
</evidence>
<proteinExistence type="predicted"/>
<accession>D5G9P1</accession>
<feature type="compositionally biased region" description="Basic and acidic residues" evidence="1">
    <location>
        <begin position="51"/>
        <end position="60"/>
    </location>
</feature>
<protein>
    <submittedName>
        <fullName evidence="2">(Perigord truffle) hypothetical protein</fullName>
    </submittedName>
</protein>
<dbReference type="HOGENOM" id="CLU_2759635_0_0_1"/>
<evidence type="ECO:0000256" key="1">
    <source>
        <dbReference type="SAM" id="MobiDB-lite"/>
    </source>
</evidence>
<dbReference type="EMBL" id="FN430064">
    <property type="protein sequence ID" value="CAZ81234.1"/>
    <property type="molecule type" value="Genomic_DNA"/>
</dbReference>